<keyword evidence="3" id="KW-1185">Reference proteome</keyword>
<evidence type="ECO:0000313" key="2">
    <source>
        <dbReference type="EMBL" id="KAA9008316.1"/>
    </source>
</evidence>
<feature type="compositionally biased region" description="Acidic residues" evidence="1">
    <location>
        <begin position="52"/>
        <end position="62"/>
    </location>
</feature>
<sequence length="108" mass="11715">MGISSGSDPIVNRGPGDGKGPRGTPRGVIGLTGRYLKEVPRMIPPTAKPVLDEPEAETEEGPDAPMTEDQARELRALCEELGEEFDTSLTERQANARIDALKERKEQS</sequence>
<comment type="caution">
    <text evidence="2">The sequence shown here is derived from an EMBL/GenBank/DDBJ whole genome shotgun (WGS) entry which is preliminary data.</text>
</comment>
<evidence type="ECO:0000256" key="1">
    <source>
        <dbReference type="SAM" id="MobiDB-lite"/>
    </source>
</evidence>
<organism evidence="2 3">
    <name type="scientific">Histidinibacterium aquaticum</name>
    <dbReference type="NCBI Taxonomy" id="2613962"/>
    <lineage>
        <taxon>Bacteria</taxon>
        <taxon>Pseudomonadati</taxon>
        <taxon>Pseudomonadota</taxon>
        <taxon>Alphaproteobacteria</taxon>
        <taxon>Rhodobacterales</taxon>
        <taxon>Paracoccaceae</taxon>
        <taxon>Histidinibacterium</taxon>
    </lineage>
</organism>
<dbReference type="EMBL" id="VYQE01000003">
    <property type="protein sequence ID" value="KAA9008316.1"/>
    <property type="molecule type" value="Genomic_DNA"/>
</dbReference>
<feature type="region of interest" description="Disordered" evidence="1">
    <location>
        <begin position="1"/>
        <end position="69"/>
    </location>
</feature>
<dbReference type="InterPro" id="IPR021425">
    <property type="entry name" value="DUF3072"/>
</dbReference>
<accession>A0A5J5GJA4</accession>
<protein>
    <submittedName>
        <fullName evidence="2">DUF3072 domain-containing protein</fullName>
    </submittedName>
</protein>
<dbReference type="AlphaFoldDB" id="A0A5J5GJA4"/>
<gene>
    <name evidence="2" type="ORF">F3S47_12575</name>
</gene>
<reference evidence="2 3" key="1">
    <citation type="submission" date="2019-09" db="EMBL/GenBank/DDBJ databases">
        <authorList>
            <person name="Park J.-S."/>
            <person name="Choi H.-J."/>
        </authorList>
    </citation>
    <scope>NUCLEOTIDE SEQUENCE [LARGE SCALE GENOMIC DNA]</scope>
    <source>
        <strain evidence="2 3">176SS1-4</strain>
    </source>
</reference>
<dbReference type="Proteomes" id="UP000326554">
    <property type="component" value="Unassembled WGS sequence"/>
</dbReference>
<evidence type="ECO:0000313" key="3">
    <source>
        <dbReference type="Proteomes" id="UP000326554"/>
    </source>
</evidence>
<name>A0A5J5GJA4_9RHOB</name>
<proteinExistence type="predicted"/>
<dbReference type="Pfam" id="PF11272">
    <property type="entry name" value="DUF3072"/>
    <property type="match status" value="1"/>
</dbReference>